<dbReference type="InterPro" id="IPR029044">
    <property type="entry name" value="Nucleotide-diphossugar_trans"/>
</dbReference>
<dbReference type="OrthoDB" id="424572at2759"/>
<dbReference type="SUPFAM" id="SSF48371">
    <property type="entry name" value="ARM repeat"/>
    <property type="match status" value="1"/>
</dbReference>
<evidence type="ECO:0000256" key="3">
    <source>
        <dbReference type="ARBA" id="ARBA00022490"/>
    </source>
</evidence>
<dbReference type="Gene3D" id="1.25.40.180">
    <property type="match status" value="1"/>
</dbReference>
<dbReference type="GO" id="GO:0005851">
    <property type="term" value="C:eukaryotic translation initiation factor 2B complex"/>
    <property type="evidence" value="ECO:0007669"/>
    <property type="project" value="TreeGrafter"/>
</dbReference>
<dbReference type="InterPro" id="IPR003307">
    <property type="entry name" value="W2_domain"/>
</dbReference>
<comment type="subunit">
    <text evidence="6">Component of the translation initiation factor 2B (eIF2B) complex which is a heterodecamer of two sets of five different subunits: alpha, beta, gamma, delta and epsilon. Subunits alpha, beta and delta comprise a regulatory subcomplex and subunits epsilon and gamma comprise a catalytic subcomplex. Within the complex, the hexameric regulatory complex resides at the center, with the two heterodimeric catalytic subcomplexes bound on opposite sides.</text>
</comment>
<evidence type="ECO:0000256" key="5">
    <source>
        <dbReference type="ARBA" id="ARBA00044345"/>
    </source>
</evidence>
<dbReference type="Gene3D" id="3.90.550.10">
    <property type="entry name" value="Spore Coat Polysaccharide Biosynthesis Protein SpsA, Chain A"/>
    <property type="match status" value="1"/>
</dbReference>
<evidence type="ECO:0000259" key="8">
    <source>
        <dbReference type="PROSITE" id="PS51363"/>
    </source>
</evidence>
<feature type="region of interest" description="Disordered" evidence="7">
    <location>
        <begin position="558"/>
        <end position="617"/>
    </location>
</feature>
<dbReference type="Proteomes" id="UP000232875">
    <property type="component" value="Unassembled WGS sequence"/>
</dbReference>
<organism evidence="9 10">
    <name type="scientific">Malassezia vespertilionis</name>
    <dbReference type="NCBI Taxonomy" id="2020962"/>
    <lineage>
        <taxon>Eukaryota</taxon>
        <taxon>Fungi</taxon>
        <taxon>Dikarya</taxon>
        <taxon>Basidiomycota</taxon>
        <taxon>Ustilaginomycotina</taxon>
        <taxon>Malasseziomycetes</taxon>
        <taxon>Malasseziales</taxon>
        <taxon>Malasseziaceae</taxon>
        <taxon>Malassezia</taxon>
    </lineage>
</organism>
<accession>A0A2N1J8T1</accession>
<evidence type="ECO:0000256" key="6">
    <source>
        <dbReference type="ARBA" id="ARBA00046432"/>
    </source>
</evidence>
<feature type="region of interest" description="Disordered" evidence="7">
    <location>
        <begin position="510"/>
        <end position="535"/>
    </location>
</feature>
<dbReference type="Pfam" id="PF02020">
    <property type="entry name" value="W2"/>
    <property type="match status" value="1"/>
</dbReference>
<evidence type="ECO:0000256" key="2">
    <source>
        <dbReference type="ARBA" id="ARBA00007878"/>
    </source>
</evidence>
<reference evidence="9 10" key="1">
    <citation type="submission" date="2017-10" db="EMBL/GenBank/DDBJ databases">
        <title>A novel species of cold-tolerant Malassezia isolated from bats.</title>
        <authorList>
            <person name="Lorch J.M."/>
            <person name="Palmer J.M."/>
            <person name="Vanderwolf K.J."/>
            <person name="Schmidt K.Z."/>
            <person name="Verant M.L."/>
            <person name="Weller T.J."/>
            <person name="Blehert D.S."/>
        </authorList>
    </citation>
    <scope>NUCLEOTIDE SEQUENCE [LARGE SCALE GENOMIC DNA]</scope>
    <source>
        <strain evidence="9 10">NWHC:44797-103</strain>
    </source>
</reference>
<dbReference type="InterPro" id="IPR051956">
    <property type="entry name" value="eIF2B_epsilon"/>
</dbReference>
<feature type="domain" description="W2" evidence="8">
    <location>
        <begin position="614"/>
        <end position="791"/>
    </location>
</feature>
<dbReference type="InterPro" id="IPR016024">
    <property type="entry name" value="ARM-type_fold"/>
</dbReference>
<dbReference type="CDD" id="cd04197">
    <property type="entry name" value="eIF-2B_epsilon_N"/>
    <property type="match status" value="1"/>
</dbReference>
<dbReference type="STRING" id="2020962.A0A2N1J8T1"/>
<feature type="compositionally biased region" description="Acidic residues" evidence="7">
    <location>
        <begin position="563"/>
        <end position="583"/>
    </location>
</feature>
<comment type="similarity">
    <text evidence="2">Belongs to the eIF-2B gamma/epsilon subunits family.</text>
</comment>
<dbReference type="GO" id="GO:0003743">
    <property type="term" value="F:translation initiation factor activity"/>
    <property type="evidence" value="ECO:0007669"/>
    <property type="project" value="TreeGrafter"/>
</dbReference>
<evidence type="ECO:0000256" key="1">
    <source>
        <dbReference type="ARBA" id="ARBA00004514"/>
    </source>
</evidence>
<dbReference type="CDD" id="cd11558">
    <property type="entry name" value="W2_eIF2B_epsilon"/>
    <property type="match status" value="1"/>
</dbReference>
<dbReference type="Pfam" id="PF25084">
    <property type="entry name" value="LbH_EIF2B"/>
    <property type="match status" value="1"/>
</dbReference>
<dbReference type="EMBL" id="KZ454993">
    <property type="protein sequence ID" value="PKI82944.1"/>
    <property type="molecule type" value="Genomic_DNA"/>
</dbReference>
<dbReference type="PANTHER" id="PTHR45887">
    <property type="entry name" value="TRANSLATION INITIATION FACTOR EIF-2B SUBUNIT EPSILON"/>
    <property type="match status" value="1"/>
</dbReference>
<name>A0A2N1J8T1_9BASI</name>
<feature type="compositionally biased region" description="Acidic residues" evidence="7">
    <location>
        <begin position="516"/>
        <end position="530"/>
    </location>
</feature>
<evidence type="ECO:0000313" key="10">
    <source>
        <dbReference type="Proteomes" id="UP000232875"/>
    </source>
</evidence>
<gene>
    <name evidence="9" type="ORF">MVES_003318</name>
</gene>
<dbReference type="Gene3D" id="2.160.10.10">
    <property type="entry name" value="Hexapeptide repeat proteins"/>
    <property type="match status" value="1"/>
</dbReference>
<keyword evidence="3" id="KW-0963">Cytoplasm</keyword>
<dbReference type="GO" id="GO:0031369">
    <property type="term" value="F:translation initiation factor binding"/>
    <property type="evidence" value="ECO:0007669"/>
    <property type="project" value="InterPro"/>
</dbReference>
<dbReference type="AlphaFoldDB" id="A0A2N1J8T1"/>
<dbReference type="PANTHER" id="PTHR45887:SF1">
    <property type="entry name" value="TRANSLATION INITIATION FACTOR EIF-2B SUBUNIT EPSILON"/>
    <property type="match status" value="1"/>
</dbReference>
<dbReference type="GO" id="GO:0005085">
    <property type="term" value="F:guanyl-nucleotide exchange factor activity"/>
    <property type="evidence" value="ECO:0007669"/>
    <property type="project" value="InterPro"/>
</dbReference>
<dbReference type="PROSITE" id="PS51363">
    <property type="entry name" value="W2"/>
    <property type="match status" value="1"/>
</dbReference>
<dbReference type="InterPro" id="IPR035543">
    <property type="entry name" value="eIF-2B_epsilon_N"/>
</dbReference>
<evidence type="ECO:0000256" key="7">
    <source>
        <dbReference type="SAM" id="MobiDB-lite"/>
    </source>
</evidence>
<dbReference type="InterPro" id="IPR044123">
    <property type="entry name" value="W2_eIF2B_epsilon"/>
</dbReference>
<keyword evidence="10" id="KW-1185">Reference proteome</keyword>
<evidence type="ECO:0000256" key="4">
    <source>
        <dbReference type="ARBA" id="ARBA00044144"/>
    </source>
</evidence>
<dbReference type="InterPro" id="IPR005835">
    <property type="entry name" value="NTP_transferase_dom"/>
</dbReference>
<evidence type="ECO:0000313" key="9">
    <source>
        <dbReference type="EMBL" id="PKI82944.1"/>
    </source>
</evidence>
<sequence>MGQDEMAQEDPLQAVVLCDAFNERFMPLTLDIPRCLMPICSVPMIEWTLESLAKAGVHEVFFLATWHTSQIRAYLEDMHPNLLKPSAARGAVANTSTLTKITLIAVPEAHSVGDAMRELDAHQVIKGDFILMQADAIGNMNLAEVVTAHKQRRQADRSTIMTICTMPSKNGRRARRFGDLSVFAVSPLSSQLMHYASVPAVPRKQLLKLPLELFEDANTLGLCGKGSEIDVRNDLVDCGVDICSIDVPPLFTENFDYQTLRRDYVQGILTSDLLEAKIFVHIAPPADATSTSSGAPWDQSSGGLLGTQTYGDGYMLRASDPAGYDAVNRDIITGWVYPYTPRLGMPNGESYTTSRSMRYVGDSVDFPKSAEIALRTVLGAGTKVGEYAKVSTSILGKRVTIGNGSTIEGSYLWDDVQIGANCNVQGAILGYGVRILDHVHIAKGAVIANGCTVGPDVALVENARVSLHAYRTMEEDFDEKPSAEESTVAGPDAALGAQAQGYLWPRLGTSGRIASDEQDSDEDDEDELDELERPENAKYYVMQADMHDLVLSDDASDLSSIDADSEPDMVMDDSDSYDSDDSDLSSPRSGYGSISLTLAPGSDSQTQSEKQETQERLNEFRAEAEASLERSFAEHHAPENAAIELKTLRMASNVSPSEVRRTVIAFVLGHCNVDEAKETADLLDHWGPLIHEMAQDDQIEALALMQSYCALHLPKMRLFLPLLKKVYNDEIVSDEAILQWWRDPRSRRLAYDSEGKNAISAQQIVLELRKRAEPVVRHIVESAESSEEESE</sequence>
<comment type="subcellular location">
    <subcellularLocation>
        <location evidence="1">Cytoplasm</location>
        <location evidence="1">Cytosol</location>
    </subcellularLocation>
</comment>
<dbReference type="InterPro" id="IPR056764">
    <property type="entry name" value="LbH_EIF2B3/5"/>
</dbReference>
<protein>
    <recommendedName>
        <fullName evidence="4">Translation initiation factor eIF2B subunit epsilon</fullName>
    </recommendedName>
    <alternativeName>
        <fullName evidence="5">eIF2B GDP-GTP exchange factor subunit epsilon</fullName>
    </alternativeName>
</protein>
<dbReference type="GO" id="GO:0005829">
    <property type="term" value="C:cytosol"/>
    <property type="evidence" value="ECO:0007669"/>
    <property type="project" value="UniProtKB-SubCell"/>
</dbReference>
<dbReference type="Pfam" id="PF00483">
    <property type="entry name" value="NTP_transferase"/>
    <property type="match status" value="1"/>
</dbReference>
<proteinExistence type="inferred from homology"/>
<dbReference type="SUPFAM" id="SSF53448">
    <property type="entry name" value="Nucleotide-diphospho-sugar transferases"/>
    <property type="match status" value="1"/>
</dbReference>